<keyword evidence="4" id="KW-1185">Reference proteome</keyword>
<sequence>MADASELLRAAARAVPLNARGRVPEGSPRSEPVRAADRAADRDESGERHARAARKLERWRSQAPFDRADWFARRLAADGLDPDALRALLAEHPDALADRLGAHPWAEQLAAAFHGAATLDVPEEHEFAGLVAPLLAAARDRLCTGLAALDLPPVGTPSLGTPEELAALALPALTATAHGIATRTVITELHVARLTGELTGDTPELRYREFLDRLTEPERALRLLAEYPVLAVRLTTLAEQWADTTLTLFHRLAADLPALARTFADGHPLGRLIELTTGLGDPHRGGATVSSLTFEHGVRLVYKPRPLGAETHFQQLLHWLNPQLRLPLRDLAHLAGDGYGWVAHVTAEPARDEAELSAFYHRAGTLAALMYVLDAVDCHAQNLLAVRDQPVLIDLEAILHPDLHEPAKDLSESERLARHRARHSVLRSGLLPERMWDEGNGGADISALGWDPANLPPRPVPVLVNRGTDELRLEYRRLPVEAPGSRPVPTGQPLRPADHLAELEAGFTEAYRLLAADKPQLRSLLRAFAADETRLLRRDTFEYRTLLNTACHPDLLRDALDQDRHLDRLWALAGWEEHALAFVEHERADLWRGDVPVFTIRPDSVDARSSTGALIPGVTDRPALDLALAKADGLGEEDLARQLQLLRLSVTTADGAREPGRAVADAPREVFITPGGDLASRALAKAVEAGEQLLREAYRGNADLAWTGPNWTPPGRWAPAELGPDLYSGTAGIALFLHQLSLATGDTAHREAAQAAEVTLRQQIRRRADRLGGGLSGTGGVLYVLAHLVAHHPDPALDELGTLVLQRVTATATEDTQHDLLAGNAGTIGGLLAWEAVRPGPAVTAALAACAERLVQSATPHPEGGAGWLPASLAETASRPLAGFAHGGSGIAWALARAGHRLGDPRLPQLALAAVEYERTLFDAGAANWRDVREDGGPDAPSFPALWCHGAAGIALARTTLAEILPEQRELLLAERDTALATVLREGFGHNSSLCHGDLGNLEALHLAGAPWQPATHQQAHATLHTLDTTGWTCGLPHGVHSPSLMVGLAGIGHGLLRLAAPGTTPSVLLLEPPAQ</sequence>
<dbReference type="Pfam" id="PF05147">
    <property type="entry name" value="LANC_like"/>
    <property type="match status" value="1"/>
</dbReference>
<reference evidence="4" key="1">
    <citation type="submission" date="2022-12" db="EMBL/GenBank/DDBJ databases">
        <authorList>
            <person name="Mo P."/>
        </authorList>
    </citation>
    <scope>NUCLEOTIDE SEQUENCE [LARGE SCALE GENOMIC DNA]</scope>
    <source>
        <strain evidence="4">HUAS 3-15</strain>
    </source>
</reference>
<dbReference type="NCBIfam" id="TIGR03897">
    <property type="entry name" value="lanti_2_LanM"/>
    <property type="match status" value="1"/>
</dbReference>
<dbReference type="RefSeq" id="WP_270148683.1">
    <property type="nucleotide sequence ID" value="NZ_CP115450.1"/>
</dbReference>
<dbReference type="SMART" id="SM01260">
    <property type="entry name" value="LANC_like"/>
    <property type="match status" value="1"/>
</dbReference>
<accession>A0ABY7QBH8</accession>
<dbReference type="Pfam" id="PF13575">
    <property type="entry name" value="DUF4135"/>
    <property type="match status" value="1"/>
</dbReference>
<feature type="region of interest" description="Disordered" evidence="1">
    <location>
        <begin position="17"/>
        <end position="55"/>
    </location>
</feature>
<evidence type="ECO:0000256" key="1">
    <source>
        <dbReference type="SAM" id="MobiDB-lite"/>
    </source>
</evidence>
<dbReference type="Gene3D" id="1.50.10.10">
    <property type="match status" value="1"/>
</dbReference>
<evidence type="ECO:0000313" key="3">
    <source>
        <dbReference type="EMBL" id="WBP90108.1"/>
    </source>
</evidence>
<feature type="compositionally biased region" description="Basic and acidic residues" evidence="1">
    <location>
        <begin position="31"/>
        <end position="55"/>
    </location>
</feature>
<name>A0ABY7QBH8_9ACTN</name>
<dbReference type="Proteomes" id="UP001212821">
    <property type="component" value="Chromosome"/>
</dbReference>
<proteinExistence type="predicted"/>
<dbReference type="CDD" id="cd04792">
    <property type="entry name" value="LanM-like"/>
    <property type="match status" value="1"/>
</dbReference>
<dbReference type="PIRSF" id="PIRSF037228">
    <property type="entry name" value="Lant_mod_RumM"/>
    <property type="match status" value="1"/>
</dbReference>
<dbReference type="PRINTS" id="PR01950">
    <property type="entry name" value="LANCSUPER"/>
</dbReference>
<dbReference type="PRINTS" id="PR01955">
    <property type="entry name" value="LANCFRANKIA"/>
</dbReference>
<evidence type="ECO:0000313" key="4">
    <source>
        <dbReference type="Proteomes" id="UP001212821"/>
    </source>
</evidence>
<dbReference type="InterPro" id="IPR025410">
    <property type="entry name" value="Lant_dehyd"/>
</dbReference>
<dbReference type="InterPro" id="IPR017146">
    <property type="entry name" value="Lanti_2_LanM"/>
</dbReference>
<organism evidence="3 4">
    <name type="scientific">Kitasatospora cathayae</name>
    <dbReference type="NCBI Taxonomy" id="3004092"/>
    <lineage>
        <taxon>Bacteria</taxon>
        <taxon>Bacillati</taxon>
        <taxon>Actinomycetota</taxon>
        <taxon>Actinomycetes</taxon>
        <taxon>Kitasatosporales</taxon>
        <taxon>Streptomycetaceae</taxon>
        <taxon>Kitasatospora</taxon>
    </lineage>
</organism>
<evidence type="ECO:0000259" key="2">
    <source>
        <dbReference type="Pfam" id="PF13575"/>
    </source>
</evidence>
<dbReference type="EMBL" id="CP115450">
    <property type="protein sequence ID" value="WBP90108.1"/>
    <property type="molecule type" value="Genomic_DNA"/>
</dbReference>
<dbReference type="InterPro" id="IPR012341">
    <property type="entry name" value="6hp_glycosidase-like_sf"/>
</dbReference>
<protein>
    <submittedName>
        <fullName evidence="3">Type 2 lanthipeptide synthetase LanM family protein</fullName>
    </submittedName>
</protein>
<dbReference type="SUPFAM" id="SSF158745">
    <property type="entry name" value="LanC-like"/>
    <property type="match status" value="1"/>
</dbReference>
<gene>
    <name evidence="3" type="ORF">O1G21_32470</name>
</gene>
<dbReference type="InterPro" id="IPR007822">
    <property type="entry name" value="LANC-like"/>
</dbReference>
<feature type="domain" description="Lantibiotic biosynthesis protein dehydration" evidence="2">
    <location>
        <begin position="227"/>
        <end position="600"/>
    </location>
</feature>